<reference evidence="2 3" key="1">
    <citation type="journal article" date="2017" name="Plant Biotechnol. J.">
        <title>A comprehensive draft genome sequence for lupin (Lupinus angustifolius), an emerging health food: insights into plant-microbe interactions and legume evolution.</title>
        <authorList>
            <person name="Hane J.K."/>
            <person name="Ming Y."/>
            <person name="Kamphuis L.G."/>
            <person name="Nelson M.N."/>
            <person name="Garg G."/>
            <person name="Atkins C.A."/>
            <person name="Bayer P.E."/>
            <person name="Bravo A."/>
            <person name="Bringans S."/>
            <person name="Cannon S."/>
            <person name="Edwards D."/>
            <person name="Foley R."/>
            <person name="Gao L.L."/>
            <person name="Harrison M.J."/>
            <person name="Huang W."/>
            <person name="Hurgobin B."/>
            <person name="Li S."/>
            <person name="Liu C.W."/>
            <person name="McGrath A."/>
            <person name="Morahan G."/>
            <person name="Murray J."/>
            <person name="Weller J."/>
            <person name="Jian J."/>
            <person name="Singh K.B."/>
        </authorList>
    </citation>
    <scope>NUCLEOTIDE SEQUENCE [LARGE SCALE GENOMIC DNA]</scope>
    <source>
        <strain evidence="3">cv. Tanjil</strain>
        <tissue evidence="2">Whole plant</tissue>
    </source>
</reference>
<sequence>MARVKGKCPGRKEPLSSSSSSSSDDSDSSREHSRKRQKVKDSNKDQGEEGPSNVYSVQDEDEDEDEDPSFVLSDEESEIIAENQNESKLFNEKAQEIKQALEEAVPGITITVNIKKLTKTGSFVIMAEGGLKVFKLMGMRRPFKKLKELDVAKTVSDIAAKIK</sequence>
<dbReference type="EMBL" id="CM007374">
    <property type="protein sequence ID" value="OIV97753.1"/>
    <property type="molecule type" value="Genomic_DNA"/>
</dbReference>
<keyword evidence="3" id="KW-1185">Reference proteome</keyword>
<organism evidence="2 3">
    <name type="scientific">Lupinus angustifolius</name>
    <name type="common">Narrow-leaved blue lupine</name>
    <dbReference type="NCBI Taxonomy" id="3871"/>
    <lineage>
        <taxon>Eukaryota</taxon>
        <taxon>Viridiplantae</taxon>
        <taxon>Streptophyta</taxon>
        <taxon>Embryophyta</taxon>
        <taxon>Tracheophyta</taxon>
        <taxon>Spermatophyta</taxon>
        <taxon>Magnoliopsida</taxon>
        <taxon>eudicotyledons</taxon>
        <taxon>Gunneridae</taxon>
        <taxon>Pentapetalae</taxon>
        <taxon>rosids</taxon>
        <taxon>fabids</taxon>
        <taxon>Fabales</taxon>
        <taxon>Fabaceae</taxon>
        <taxon>Papilionoideae</taxon>
        <taxon>50 kb inversion clade</taxon>
        <taxon>genistoids sensu lato</taxon>
        <taxon>core genistoids</taxon>
        <taxon>Genisteae</taxon>
        <taxon>Lupinus</taxon>
    </lineage>
</organism>
<accession>A0A4P1QYN4</accession>
<evidence type="ECO:0000256" key="1">
    <source>
        <dbReference type="SAM" id="MobiDB-lite"/>
    </source>
</evidence>
<feature type="compositionally biased region" description="Acidic residues" evidence="1">
    <location>
        <begin position="58"/>
        <end position="76"/>
    </location>
</feature>
<evidence type="ECO:0000313" key="2">
    <source>
        <dbReference type="EMBL" id="OIV97753.1"/>
    </source>
</evidence>
<dbReference type="Proteomes" id="UP000188354">
    <property type="component" value="Chromosome LG14"/>
</dbReference>
<dbReference type="STRING" id="3871.A0A4P1QYN4"/>
<feature type="region of interest" description="Disordered" evidence="1">
    <location>
        <begin position="1"/>
        <end position="76"/>
    </location>
</feature>
<dbReference type="Gramene" id="OIV97753">
    <property type="protein sequence ID" value="OIV97753"/>
    <property type="gene ID" value="TanjilG_12510"/>
</dbReference>
<evidence type="ECO:0000313" key="3">
    <source>
        <dbReference type="Proteomes" id="UP000188354"/>
    </source>
</evidence>
<dbReference type="AlphaFoldDB" id="A0A4P1QYN4"/>
<dbReference type="InterPro" id="IPR052674">
    <property type="entry name" value="SelWTH-like"/>
</dbReference>
<protein>
    <submittedName>
        <fullName evidence="2">Uncharacterized protein</fullName>
    </submittedName>
</protein>
<dbReference type="PANTHER" id="PTHR33638">
    <property type="entry name" value="SELENOPROTEIN H"/>
    <property type="match status" value="1"/>
</dbReference>
<dbReference type="GO" id="GO:0005794">
    <property type="term" value="C:Golgi apparatus"/>
    <property type="evidence" value="ECO:0007669"/>
    <property type="project" value="TreeGrafter"/>
</dbReference>
<dbReference type="PANTHER" id="PTHR33638:SF1">
    <property type="entry name" value="SELENOPROTEIN H"/>
    <property type="match status" value="1"/>
</dbReference>
<gene>
    <name evidence="2" type="ORF">TanjilG_12510</name>
</gene>
<proteinExistence type="predicted"/>
<name>A0A4P1QYN4_LUPAN</name>